<keyword evidence="5" id="KW-0677">Repeat</keyword>
<dbReference type="PANTHER" id="PTHR45939">
    <property type="entry name" value="PEROXISOMAL MEMBRANE PROTEIN PMP34-RELATED"/>
    <property type="match status" value="1"/>
</dbReference>
<keyword evidence="8" id="KW-0576">Peroxisome</keyword>
<evidence type="ECO:0000256" key="5">
    <source>
        <dbReference type="ARBA" id="ARBA00022737"/>
    </source>
</evidence>
<gene>
    <name evidence="11" type="ORF">ACAT0790_LOCUS20383</name>
</gene>
<dbReference type="PROSITE" id="PS50920">
    <property type="entry name" value="SOLCAR"/>
    <property type="match status" value="3"/>
</dbReference>
<keyword evidence="6" id="KW-1133">Transmembrane helix</keyword>
<evidence type="ECO:0000256" key="3">
    <source>
        <dbReference type="ARBA" id="ARBA00022448"/>
    </source>
</evidence>
<evidence type="ECO:0000313" key="11">
    <source>
        <dbReference type="EMBL" id="CAD9127344.1"/>
    </source>
</evidence>
<evidence type="ECO:0000256" key="9">
    <source>
        <dbReference type="PROSITE-ProRule" id="PRU00282"/>
    </source>
</evidence>
<dbReference type="PANTHER" id="PTHR45939:SF5">
    <property type="entry name" value="PEROXISOMAL MEMBRANE PROTEIN PMP34"/>
    <property type="match status" value="1"/>
</dbReference>
<feature type="repeat" description="Solcar" evidence="9">
    <location>
        <begin position="7"/>
        <end position="89"/>
    </location>
</feature>
<dbReference type="GO" id="GO:0080122">
    <property type="term" value="F:AMP transmembrane transporter activity"/>
    <property type="evidence" value="ECO:0007669"/>
    <property type="project" value="TreeGrafter"/>
</dbReference>
<keyword evidence="7 9" id="KW-0472">Membrane</keyword>
<dbReference type="GO" id="GO:0015230">
    <property type="term" value="F:FAD transmembrane transporter activity"/>
    <property type="evidence" value="ECO:0007669"/>
    <property type="project" value="TreeGrafter"/>
</dbReference>
<dbReference type="SUPFAM" id="SSF103506">
    <property type="entry name" value="Mitochondrial carrier"/>
    <property type="match status" value="1"/>
</dbReference>
<evidence type="ECO:0000256" key="1">
    <source>
        <dbReference type="ARBA" id="ARBA00004585"/>
    </source>
</evidence>
<reference evidence="11" key="1">
    <citation type="submission" date="2021-01" db="EMBL/GenBank/DDBJ databases">
        <authorList>
            <person name="Corre E."/>
            <person name="Pelletier E."/>
            <person name="Niang G."/>
            <person name="Scheremetjew M."/>
            <person name="Finn R."/>
            <person name="Kale V."/>
            <person name="Holt S."/>
            <person name="Cochrane G."/>
            <person name="Meng A."/>
            <person name="Brown T."/>
            <person name="Cohen L."/>
        </authorList>
    </citation>
    <scope>NUCLEOTIDE SEQUENCE</scope>
    <source>
        <strain evidence="11">OF101</strain>
    </source>
</reference>
<dbReference type="GO" id="GO:0005347">
    <property type="term" value="F:ATP transmembrane transporter activity"/>
    <property type="evidence" value="ECO:0007669"/>
    <property type="project" value="TreeGrafter"/>
</dbReference>
<name>A0A7S1MC22_ALECA</name>
<evidence type="ECO:0008006" key="12">
    <source>
        <dbReference type="Google" id="ProtNLM"/>
    </source>
</evidence>
<comment type="similarity">
    <text evidence="2 10">Belongs to the mitochondrial carrier (TC 2.A.29) family.</text>
</comment>
<organism evidence="11">
    <name type="scientific">Alexandrium catenella</name>
    <name type="common">Red tide dinoflagellate</name>
    <name type="synonym">Gonyaulax catenella</name>
    <dbReference type="NCBI Taxonomy" id="2925"/>
    <lineage>
        <taxon>Eukaryota</taxon>
        <taxon>Sar</taxon>
        <taxon>Alveolata</taxon>
        <taxon>Dinophyceae</taxon>
        <taxon>Gonyaulacales</taxon>
        <taxon>Pyrocystaceae</taxon>
        <taxon>Alexandrium</taxon>
    </lineage>
</organism>
<dbReference type="EMBL" id="HBGE01033712">
    <property type="protein sequence ID" value="CAD9127344.1"/>
    <property type="molecule type" value="Transcribed_RNA"/>
</dbReference>
<sequence>MSGVFTRYAMEHAFAGSTGTVLATGMLFPLERVKTLVQVEPGTGLREVFRRVLKEEGPHGFYKGCLPMLQTVGASNFLYFLLFEGLKDRLAKADDMPDGEVGAYETLIASAIAGALNMVLTEPLWRACVVAQAQTRATSSTAKVSDGSGAITVRAPLKASSGAFGTVCQMWRTEGPMALWRGLWSSLWLVSNPVIQFFAYDMLKAARPNWKEVSSLEAFLMGAVAKALATVLTFPLQVAQSRLRNARGAAAGNGQVPELRGMIPCLQAVFRENGIAGLYFGLLPKLLQTVTQAAFMFAIYEKVHWVIRRLSKKGGKTVRRLVRHNLKRLRR</sequence>
<dbReference type="AlphaFoldDB" id="A0A7S1MC22"/>
<evidence type="ECO:0000256" key="10">
    <source>
        <dbReference type="RuleBase" id="RU000488"/>
    </source>
</evidence>
<dbReference type="GO" id="GO:0015228">
    <property type="term" value="F:coenzyme A transmembrane transporter activity"/>
    <property type="evidence" value="ECO:0007669"/>
    <property type="project" value="TreeGrafter"/>
</dbReference>
<dbReference type="GO" id="GO:0005778">
    <property type="term" value="C:peroxisomal membrane"/>
    <property type="evidence" value="ECO:0007669"/>
    <property type="project" value="UniProtKB-SubCell"/>
</dbReference>
<dbReference type="Pfam" id="PF00153">
    <property type="entry name" value="Mito_carr"/>
    <property type="match status" value="3"/>
</dbReference>
<proteinExistence type="inferred from homology"/>
<accession>A0A7S1MC22</accession>
<dbReference type="InterPro" id="IPR018108">
    <property type="entry name" value="MCP_transmembrane"/>
</dbReference>
<evidence type="ECO:0000256" key="2">
    <source>
        <dbReference type="ARBA" id="ARBA00006375"/>
    </source>
</evidence>
<evidence type="ECO:0000256" key="7">
    <source>
        <dbReference type="ARBA" id="ARBA00023136"/>
    </source>
</evidence>
<keyword evidence="4 9" id="KW-0812">Transmembrane</keyword>
<comment type="subcellular location">
    <subcellularLocation>
        <location evidence="1">Peroxisome membrane</location>
        <topology evidence="1">Multi-pass membrane protein</topology>
    </subcellularLocation>
</comment>
<keyword evidence="3 10" id="KW-0813">Transport</keyword>
<dbReference type="InterPro" id="IPR052217">
    <property type="entry name" value="Mito/Peroxisomal_Carrier"/>
</dbReference>
<evidence type="ECO:0000256" key="4">
    <source>
        <dbReference type="ARBA" id="ARBA00022692"/>
    </source>
</evidence>
<feature type="repeat" description="Solcar" evidence="9">
    <location>
        <begin position="213"/>
        <end position="306"/>
    </location>
</feature>
<dbReference type="GO" id="GO:0044610">
    <property type="term" value="F:FMN transmembrane transporter activity"/>
    <property type="evidence" value="ECO:0007669"/>
    <property type="project" value="TreeGrafter"/>
</dbReference>
<feature type="repeat" description="Solcar" evidence="9">
    <location>
        <begin position="101"/>
        <end position="206"/>
    </location>
</feature>
<evidence type="ECO:0000256" key="8">
    <source>
        <dbReference type="ARBA" id="ARBA00023140"/>
    </source>
</evidence>
<dbReference type="GO" id="GO:0051724">
    <property type="term" value="F:NAD transmembrane transporter activity"/>
    <property type="evidence" value="ECO:0007669"/>
    <property type="project" value="TreeGrafter"/>
</dbReference>
<evidence type="ECO:0000256" key="6">
    <source>
        <dbReference type="ARBA" id="ARBA00022989"/>
    </source>
</evidence>
<dbReference type="InterPro" id="IPR023395">
    <property type="entry name" value="MCP_dom_sf"/>
</dbReference>
<dbReference type="GO" id="GO:0015217">
    <property type="term" value="F:ADP transmembrane transporter activity"/>
    <property type="evidence" value="ECO:0007669"/>
    <property type="project" value="TreeGrafter"/>
</dbReference>
<protein>
    <recommendedName>
        <fullName evidence="12">Mitochondrial carrier protein</fullName>
    </recommendedName>
</protein>
<dbReference type="Gene3D" id="1.50.40.10">
    <property type="entry name" value="Mitochondrial carrier domain"/>
    <property type="match status" value="1"/>
</dbReference>